<dbReference type="SUPFAM" id="SSF53335">
    <property type="entry name" value="S-adenosyl-L-methionine-dependent methyltransferases"/>
    <property type="match status" value="1"/>
</dbReference>
<dbReference type="GO" id="GO:0140956">
    <property type="term" value="F:histone H3K79 trimethyltransferase activity"/>
    <property type="evidence" value="ECO:0007669"/>
    <property type="project" value="UniProtKB-EC"/>
</dbReference>
<dbReference type="AlphaFoldDB" id="A0A7S0H1H3"/>
<evidence type="ECO:0000256" key="5">
    <source>
        <dbReference type="ARBA" id="ARBA00047770"/>
    </source>
</evidence>
<dbReference type="EC" id="2.1.1.360" evidence="1"/>
<accession>A0A7S0H1H3</accession>
<dbReference type="Pfam" id="PF08123">
    <property type="entry name" value="DOT1"/>
    <property type="match status" value="1"/>
</dbReference>
<feature type="domain" description="DOT1" evidence="6">
    <location>
        <begin position="86"/>
        <end position="239"/>
    </location>
</feature>
<proteinExistence type="predicted"/>
<organism evidence="7">
    <name type="scientific">Amorphochlora amoebiformis</name>
    <dbReference type="NCBI Taxonomy" id="1561963"/>
    <lineage>
        <taxon>Eukaryota</taxon>
        <taxon>Sar</taxon>
        <taxon>Rhizaria</taxon>
        <taxon>Cercozoa</taxon>
        <taxon>Chlorarachniophyceae</taxon>
        <taxon>Amorphochlora</taxon>
    </lineage>
</organism>
<protein>
    <recommendedName>
        <fullName evidence="2">Histone-lysine N-methyltransferase, H3 lysine-79 specific</fullName>
        <ecNumber evidence="1">2.1.1.360</ecNumber>
    </recommendedName>
    <alternativeName>
        <fullName evidence="4">Histone H3-K79 methyltransferase</fullName>
    </alternativeName>
</protein>
<evidence type="ECO:0000256" key="3">
    <source>
        <dbReference type="ARBA" id="ARBA00022853"/>
    </source>
</evidence>
<name>A0A7S0H1H3_9EUKA</name>
<dbReference type="GO" id="GO:0051726">
    <property type="term" value="P:regulation of cell cycle"/>
    <property type="evidence" value="ECO:0007669"/>
    <property type="project" value="InterPro"/>
</dbReference>
<evidence type="ECO:0000259" key="6">
    <source>
        <dbReference type="Pfam" id="PF08123"/>
    </source>
</evidence>
<comment type="catalytic activity">
    <reaction evidence="5">
        <text>L-lysyl(79)-[histone H3] + 3 S-adenosyl-L-methionine = N(6),N(6),N(6)-trimethyl-L-lysyl(79)-[histone H3] + 3 S-adenosyl-L-homocysteine + 3 H(+)</text>
        <dbReference type="Rhea" id="RHEA:60328"/>
        <dbReference type="Rhea" id="RHEA-COMP:15549"/>
        <dbReference type="Rhea" id="RHEA-COMP:15552"/>
        <dbReference type="ChEBI" id="CHEBI:15378"/>
        <dbReference type="ChEBI" id="CHEBI:29969"/>
        <dbReference type="ChEBI" id="CHEBI:57856"/>
        <dbReference type="ChEBI" id="CHEBI:59789"/>
        <dbReference type="ChEBI" id="CHEBI:61961"/>
        <dbReference type="EC" id="2.1.1.360"/>
    </reaction>
</comment>
<dbReference type="Gene3D" id="3.40.50.150">
    <property type="entry name" value="Vaccinia Virus protein VP39"/>
    <property type="match status" value="1"/>
</dbReference>
<reference evidence="7" key="1">
    <citation type="submission" date="2021-01" db="EMBL/GenBank/DDBJ databases">
        <authorList>
            <person name="Corre E."/>
            <person name="Pelletier E."/>
            <person name="Niang G."/>
            <person name="Scheremetjew M."/>
            <person name="Finn R."/>
            <person name="Kale V."/>
            <person name="Holt S."/>
            <person name="Cochrane G."/>
            <person name="Meng A."/>
            <person name="Brown T."/>
            <person name="Cohen L."/>
        </authorList>
    </citation>
    <scope>NUCLEOTIDE SEQUENCE</scope>
    <source>
        <strain evidence="7">CCMP2058</strain>
    </source>
</reference>
<evidence type="ECO:0000313" key="7">
    <source>
        <dbReference type="EMBL" id="CAD8459707.1"/>
    </source>
</evidence>
<dbReference type="PANTHER" id="PTHR21451">
    <property type="entry name" value="HISTONE H3 METHYLTRANSFERASE"/>
    <property type="match status" value="1"/>
</dbReference>
<dbReference type="InterPro" id="IPR030445">
    <property type="entry name" value="H3-K79_meTrfase"/>
</dbReference>
<keyword evidence="3" id="KW-0156">Chromatin regulator</keyword>
<dbReference type="EMBL" id="HBEM01027392">
    <property type="protein sequence ID" value="CAD8459707.1"/>
    <property type="molecule type" value="Transcribed_RNA"/>
</dbReference>
<gene>
    <name evidence="7" type="ORF">LAMO00422_LOCUS18664</name>
</gene>
<evidence type="ECO:0000256" key="1">
    <source>
        <dbReference type="ARBA" id="ARBA00012190"/>
    </source>
</evidence>
<sequence length="265" mass="29000">MPLAPTLPLTARYHYQNQARAQALPIRPSTLISDSEKQRLLDIIYSDLDAGYTTESKDPNIKFRMYDKLSSIGINPLTGFPPPCTGGTYGEITRDGIETLAVKLGLDRNPATVFYDLGSGAGKAVMHMAVAEYARDCKGVELSKLRNDQALKLQDQTINSATSSDTKNRLKNHVKFSLGDLRDADLSDASVVWSANLCFPESVNVAIGKTLGKLPNLEAVASLEEIPGLEDDFSKQSVDLPCSWERMEVYLYRRKSGKSGAPVPS</sequence>
<dbReference type="InterPro" id="IPR025789">
    <property type="entry name" value="DOT1_dom"/>
</dbReference>
<evidence type="ECO:0000256" key="2">
    <source>
        <dbReference type="ARBA" id="ARBA00020987"/>
    </source>
</evidence>
<evidence type="ECO:0000256" key="4">
    <source>
        <dbReference type="ARBA" id="ARBA00029821"/>
    </source>
</evidence>
<dbReference type="PANTHER" id="PTHR21451:SF19">
    <property type="entry name" value="ACTIVATED IN BLOCKED UNFOLDED PROTEIN RESPONSE"/>
    <property type="match status" value="1"/>
</dbReference>
<dbReference type="InterPro" id="IPR029063">
    <property type="entry name" value="SAM-dependent_MTases_sf"/>
</dbReference>